<name>A0A9W8WQU8_9PLEO</name>
<dbReference type="EMBL" id="JAPEUV010000186">
    <property type="protein sequence ID" value="KAJ4330597.1"/>
    <property type="molecule type" value="Genomic_DNA"/>
</dbReference>
<dbReference type="PANTHER" id="PTHR47843">
    <property type="entry name" value="BTB DOMAIN-CONTAINING PROTEIN-RELATED"/>
    <property type="match status" value="1"/>
</dbReference>
<gene>
    <name evidence="2" type="ORF">N0V87_009858</name>
</gene>
<protein>
    <recommendedName>
        <fullName evidence="1">BTB domain-containing protein</fullName>
    </recommendedName>
</protein>
<evidence type="ECO:0000259" key="1">
    <source>
        <dbReference type="PROSITE" id="PS50097"/>
    </source>
</evidence>
<accession>A0A9W8WQU8</accession>
<dbReference type="AlphaFoldDB" id="A0A9W8WQU8"/>
<evidence type="ECO:0000313" key="2">
    <source>
        <dbReference type="EMBL" id="KAJ4330597.1"/>
    </source>
</evidence>
<comment type="caution">
    <text evidence="2">The sequence shown here is derived from an EMBL/GenBank/DDBJ whole genome shotgun (WGS) entry which is preliminary data.</text>
</comment>
<dbReference type="PROSITE" id="PS50097">
    <property type="entry name" value="BTB"/>
    <property type="match status" value="1"/>
</dbReference>
<dbReference type="OrthoDB" id="1022638at2759"/>
<organism evidence="2 3">
    <name type="scientific">Didymella glomerata</name>
    <dbReference type="NCBI Taxonomy" id="749621"/>
    <lineage>
        <taxon>Eukaryota</taxon>
        <taxon>Fungi</taxon>
        <taxon>Dikarya</taxon>
        <taxon>Ascomycota</taxon>
        <taxon>Pezizomycotina</taxon>
        <taxon>Dothideomycetes</taxon>
        <taxon>Pleosporomycetidae</taxon>
        <taxon>Pleosporales</taxon>
        <taxon>Pleosporineae</taxon>
        <taxon>Didymellaceae</taxon>
        <taxon>Didymella</taxon>
    </lineage>
</organism>
<evidence type="ECO:0000313" key="3">
    <source>
        <dbReference type="Proteomes" id="UP001140562"/>
    </source>
</evidence>
<dbReference type="InterPro" id="IPR011333">
    <property type="entry name" value="SKP1/BTB/POZ_sf"/>
</dbReference>
<dbReference type="InterPro" id="IPR000210">
    <property type="entry name" value="BTB/POZ_dom"/>
</dbReference>
<reference evidence="2" key="1">
    <citation type="submission" date="2022-10" db="EMBL/GenBank/DDBJ databases">
        <title>Tapping the CABI collections for fungal endophytes: first genome assemblies for Collariella, Neodidymelliopsis, Ascochyta clinopodiicola, Didymella pomorum, Didymosphaeria variabile, Neocosmospora piperis and Neocucurbitaria cava.</title>
        <authorList>
            <person name="Hill R."/>
        </authorList>
    </citation>
    <scope>NUCLEOTIDE SEQUENCE</scope>
    <source>
        <strain evidence="2">IMI 360193</strain>
    </source>
</reference>
<sequence length="238" mass="27129">MTAQADDMVVCETALLKFDDLIRVEVGQGDERIVFPVFASILTTRSKFFEKALSDGWKEAEDRVVKLPEVDLSVFNLYLHHVLSGDFPVVAKNTPSECLDLNIYLGLSERLQLSRLYILAELLQDTTTKNKTLKAFIASIFKIRQRRFFMPDSQAIRVIYEGTPPESPMRRLLVDSHAAYGKNDYISSHVFEEWPKEFLYEFAVRVLADRAAPSVHAIHEARNDGGLVDIETEEEKTT</sequence>
<dbReference type="Gene3D" id="3.30.710.10">
    <property type="entry name" value="Potassium Channel Kv1.1, Chain A"/>
    <property type="match status" value="1"/>
</dbReference>
<keyword evidence="3" id="KW-1185">Reference proteome</keyword>
<proteinExistence type="predicted"/>
<dbReference type="Proteomes" id="UP001140562">
    <property type="component" value="Unassembled WGS sequence"/>
</dbReference>
<feature type="domain" description="BTB" evidence="1">
    <location>
        <begin position="18"/>
        <end position="91"/>
    </location>
</feature>
<dbReference type="PANTHER" id="PTHR47843:SF2">
    <property type="entry name" value="BTB DOMAIN-CONTAINING PROTEIN"/>
    <property type="match status" value="1"/>
</dbReference>
<dbReference type="SUPFAM" id="SSF54695">
    <property type="entry name" value="POZ domain"/>
    <property type="match status" value="1"/>
</dbReference>